<feature type="coiled-coil region" evidence="8">
    <location>
        <begin position="13"/>
        <end position="49"/>
    </location>
</feature>
<evidence type="ECO:0000256" key="4">
    <source>
        <dbReference type="ARBA" id="ARBA00022695"/>
    </source>
</evidence>
<dbReference type="PANTHER" id="PTHR10339:SF29">
    <property type="entry name" value="NAD(P)(+)--ARGININE ADP-RIBOSYLTRANSFERASE"/>
    <property type="match status" value="1"/>
</dbReference>
<dbReference type="GO" id="GO:0106274">
    <property type="term" value="F:NAD+-protein-arginine ADP-ribosyltransferase activity"/>
    <property type="evidence" value="ECO:0007669"/>
    <property type="project" value="UniProtKB-EC"/>
</dbReference>
<evidence type="ECO:0000313" key="9">
    <source>
        <dbReference type="EMBL" id="CAJ1052714.1"/>
    </source>
</evidence>
<dbReference type="EC" id="2.4.2.31" evidence="7"/>
<keyword evidence="3 7" id="KW-0808">Transferase</keyword>
<keyword evidence="2 7" id="KW-0328">Glycosyltransferase</keyword>
<keyword evidence="7" id="KW-0520">NAD</keyword>
<evidence type="ECO:0000256" key="8">
    <source>
        <dbReference type="SAM" id="Coils"/>
    </source>
</evidence>
<evidence type="ECO:0000256" key="3">
    <source>
        <dbReference type="ARBA" id="ARBA00022679"/>
    </source>
</evidence>
<dbReference type="PROSITE" id="PS51996">
    <property type="entry name" value="TR_MART"/>
    <property type="match status" value="1"/>
</dbReference>
<reference evidence="9" key="1">
    <citation type="submission" date="2023-08" db="EMBL/GenBank/DDBJ databases">
        <authorList>
            <person name="Alioto T."/>
            <person name="Alioto T."/>
            <person name="Gomez Garrido J."/>
        </authorList>
    </citation>
    <scope>NUCLEOTIDE SEQUENCE</scope>
</reference>
<proteinExistence type="inferred from homology"/>
<evidence type="ECO:0000256" key="7">
    <source>
        <dbReference type="RuleBase" id="RU361228"/>
    </source>
</evidence>
<evidence type="ECO:0000256" key="5">
    <source>
        <dbReference type="ARBA" id="ARBA00022857"/>
    </source>
</evidence>
<dbReference type="PANTHER" id="PTHR10339">
    <property type="entry name" value="ADP-RIBOSYLTRANSFERASE"/>
    <property type="match status" value="1"/>
</dbReference>
<evidence type="ECO:0000256" key="1">
    <source>
        <dbReference type="ARBA" id="ARBA00009558"/>
    </source>
</evidence>
<keyword evidence="8" id="KW-0175">Coiled coil</keyword>
<organism evidence="9 10">
    <name type="scientific">Xyrichtys novacula</name>
    <name type="common">Pearly razorfish</name>
    <name type="synonym">Hemipteronotus novacula</name>
    <dbReference type="NCBI Taxonomy" id="13765"/>
    <lineage>
        <taxon>Eukaryota</taxon>
        <taxon>Metazoa</taxon>
        <taxon>Chordata</taxon>
        <taxon>Craniata</taxon>
        <taxon>Vertebrata</taxon>
        <taxon>Euteleostomi</taxon>
        <taxon>Actinopterygii</taxon>
        <taxon>Neopterygii</taxon>
        <taxon>Teleostei</taxon>
        <taxon>Neoteleostei</taxon>
        <taxon>Acanthomorphata</taxon>
        <taxon>Eupercaria</taxon>
        <taxon>Labriformes</taxon>
        <taxon>Labridae</taxon>
        <taxon>Xyrichtys</taxon>
    </lineage>
</organism>
<dbReference type="Gene3D" id="3.90.176.10">
    <property type="entry name" value="Toxin ADP-ribosyltransferase, Chain A, domain 1"/>
    <property type="match status" value="1"/>
</dbReference>
<dbReference type="EMBL" id="OY660866">
    <property type="protein sequence ID" value="CAJ1052714.1"/>
    <property type="molecule type" value="Genomic_DNA"/>
</dbReference>
<sequence length="285" mass="33475">MGTMTTEDLRIALQIKEAETRNKQLEVQAKEAETRNKQLEISYIISQQENDHAIPLDMVKDSVDDMYSDCKPQMMQNVKHKYFDRENRGVFQKVWKKAETCAMKKTKQKDKEDAALTKDHLKAICVYTSSHPKFYELFNAAVRTNRTEYVTTFPFHSMHFWLTSAIQILNNNKKCFTVYRRSNLMFTGKVNQLIRFGFFTSTSKRTDLYHFGVKTCFEIQTCHGAYLKKYPCLGDREEEVLIPPYEMFKIAKKKSRKLTRCKVIYVLESIGFYSNLNCKAAKIDY</sequence>
<keyword evidence="10" id="KW-1185">Reference proteome</keyword>
<dbReference type="Proteomes" id="UP001178508">
    <property type="component" value="Chromosome 3"/>
</dbReference>
<dbReference type="AlphaFoldDB" id="A0AAV1EVD3"/>
<dbReference type="FunFam" id="3.90.176.10:FF:000003">
    <property type="entry name" value="NAD(P)(+)--arginine ADP-ribosyltransferase"/>
    <property type="match status" value="1"/>
</dbReference>
<keyword evidence="5 7" id="KW-0521">NADP</keyword>
<name>A0AAV1EVD3_XYRNO</name>
<gene>
    <name evidence="9" type="ORF">XNOV1_A023257</name>
</gene>
<dbReference type="Pfam" id="PF01129">
    <property type="entry name" value="ART"/>
    <property type="match status" value="1"/>
</dbReference>
<dbReference type="InterPro" id="IPR000768">
    <property type="entry name" value="ART"/>
</dbReference>
<accession>A0AAV1EVD3</accession>
<evidence type="ECO:0000256" key="6">
    <source>
        <dbReference type="ARBA" id="ARBA00047597"/>
    </source>
</evidence>
<evidence type="ECO:0000256" key="2">
    <source>
        <dbReference type="ARBA" id="ARBA00022676"/>
    </source>
</evidence>
<dbReference type="PRINTS" id="PR00970">
    <property type="entry name" value="RIBTRNSFRASE"/>
</dbReference>
<dbReference type="SUPFAM" id="SSF56399">
    <property type="entry name" value="ADP-ribosylation"/>
    <property type="match status" value="1"/>
</dbReference>
<comment type="catalytic activity">
    <reaction evidence="6 7">
        <text>L-arginyl-[protein] + NAD(+) = N(omega)-(ADP-D-ribosyl)-L-arginyl-[protein] + nicotinamide + H(+)</text>
        <dbReference type="Rhea" id="RHEA:19149"/>
        <dbReference type="Rhea" id="RHEA-COMP:10532"/>
        <dbReference type="Rhea" id="RHEA-COMP:15087"/>
        <dbReference type="ChEBI" id="CHEBI:15378"/>
        <dbReference type="ChEBI" id="CHEBI:17154"/>
        <dbReference type="ChEBI" id="CHEBI:29965"/>
        <dbReference type="ChEBI" id="CHEBI:57540"/>
        <dbReference type="ChEBI" id="CHEBI:142554"/>
        <dbReference type="EC" id="2.4.2.31"/>
    </reaction>
</comment>
<evidence type="ECO:0000313" key="10">
    <source>
        <dbReference type="Proteomes" id="UP001178508"/>
    </source>
</evidence>
<dbReference type="GO" id="GO:0003950">
    <property type="term" value="F:NAD+ poly-ADP-ribosyltransferase activity"/>
    <property type="evidence" value="ECO:0007669"/>
    <property type="project" value="TreeGrafter"/>
</dbReference>
<keyword evidence="4" id="KW-0548">Nucleotidyltransferase</keyword>
<protein>
    <recommendedName>
        <fullName evidence="7">NAD(P)(+)--arginine ADP-ribosyltransferase</fullName>
        <ecNumber evidence="7">2.4.2.31</ecNumber>
    </recommendedName>
    <alternativeName>
        <fullName evidence="7">Mono(ADP-ribosyl)transferase</fullName>
    </alternativeName>
</protein>
<dbReference type="InterPro" id="IPR050999">
    <property type="entry name" value="ADP-ribosyltransferase_ARG"/>
</dbReference>
<comment type="similarity">
    <text evidence="1 7">Belongs to the Arg-specific ADP-ribosyltransferase family.</text>
</comment>
<dbReference type="GO" id="GO:0016779">
    <property type="term" value="F:nucleotidyltransferase activity"/>
    <property type="evidence" value="ECO:0007669"/>
    <property type="project" value="UniProtKB-KW"/>
</dbReference>